<feature type="compositionally biased region" description="Polar residues" evidence="1">
    <location>
        <begin position="143"/>
        <end position="158"/>
    </location>
</feature>
<dbReference type="AlphaFoldDB" id="A0AAU9RNI2"/>
<protein>
    <recommendedName>
        <fullName evidence="4">Microtubule-associated protein</fullName>
    </recommendedName>
</protein>
<accession>A0AAU9RNI2</accession>
<evidence type="ECO:0000313" key="2">
    <source>
        <dbReference type="EMBL" id="CAH2046535.1"/>
    </source>
</evidence>
<reference evidence="2 3" key="1">
    <citation type="submission" date="2022-03" db="EMBL/GenBank/DDBJ databases">
        <authorList>
            <person name="Nunn A."/>
            <person name="Chopra R."/>
            <person name="Nunn A."/>
            <person name="Contreras Garrido A."/>
        </authorList>
    </citation>
    <scope>NUCLEOTIDE SEQUENCE [LARGE SCALE GENOMIC DNA]</scope>
</reference>
<feature type="compositionally biased region" description="Basic and acidic residues" evidence="1">
    <location>
        <begin position="110"/>
        <end position="119"/>
    </location>
</feature>
<keyword evidence="3" id="KW-1185">Reference proteome</keyword>
<sequence length="184" mass="19512">ASEQPVEDVTVVAVSKKEELNVHTENHRDKNRPEALDLSTEKTDNANEKAPKDEALTPVKSLQEADLPESVTSVKSKTAKDSKTAKRKSGTFSRSPRFMSQSSSFPTRGAHTDITRKSIDATPPKAATPKPVVASGSKAKATPSPSSVGISTKRNSLVSVPLRKQATPVKPISKDAAASAPTSK</sequence>
<evidence type="ECO:0000256" key="1">
    <source>
        <dbReference type="SAM" id="MobiDB-lite"/>
    </source>
</evidence>
<evidence type="ECO:0000313" key="3">
    <source>
        <dbReference type="Proteomes" id="UP000836841"/>
    </source>
</evidence>
<feature type="compositionally biased region" description="Basic and acidic residues" evidence="1">
    <location>
        <begin position="17"/>
        <end position="55"/>
    </location>
</feature>
<organism evidence="2 3">
    <name type="scientific">Thlaspi arvense</name>
    <name type="common">Field penny-cress</name>
    <dbReference type="NCBI Taxonomy" id="13288"/>
    <lineage>
        <taxon>Eukaryota</taxon>
        <taxon>Viridiplantae</taxon>
        <taxon>Streptophyta</taxon>
        <taxon>Embryophyta</taxon>
        <taxon>Tracheophyta</taxon>
        <taxon>Spermatophyta</taxon>
        <taxon>Magnoliopsida</taxon>
        <taxon>eudicotyledons</taxon>
        <taxon>Gunneridae</taxon>
        <taxon>Pentapetalae</taxon>
        <taxon>rosids</taxon>
        <taxon>malvids</taxon>
        <taxon>Brassicales</taxon>
        <taxon>Brassicaceae</taxon>
        <taxon>Thlaspideae</taxon>
        <taxon>Thlaspi</taxon>
    </lineage>
</organism>
<feature type="non-terminal residue" evidence="2">
    <location>
        <position position="184"/>
    </location>
</feature>
<dbReference type="Proteomes" id="UP000836841">
    <property type="component" value="Chromosome 2"/>
</dbReference>
<name>A0AAU9RNI2_THLAR</name>
<dbReference type="EMBL" id="OU466858">
    <property type="protein sequence ID" value="CAH2046535.1"/>
    <property type="molecule type" value="Genomic_DNA"/>
</dbReference>
<feature type="compositionally biased region" description="Low complexity" evidence="1">
    <location>
        <begin position="121"/>
        <end position="134"/>
    </location>
</feature>
<gene>
    <name evidence="2" type="ORF">TAV2_LOCUS5948</name>
</gene>
<proteinExistence type="predicted"/>
<evidence type="ECO:0008006" key="4">
    <source>
        <dbReference type="Google" id="ProtNLM"/>
    </source>
</evidence>
<feature type="compositionally biased region" description="Low complexity" evidence="1">
    <location>
        <begin position="92"/>
        <end position="106"/>
    </location>
</feature>
<feature type="region of interest" description="Disordered" evidence="1">
    <location>
        <begin position="17"/>
        <end position="184"/>
    </location>
</feature>